<gene>
    <name evidence="1" type="ORF">ACJMK2_009888</name>
</gene>
<proteinExistence type="predicted"/>
<dbReference type="AlphaFoldDB" id="A0ABD3VDX1"/>
<evidence type="ECO:0000313" key="2">
    <source>
        <dbReference type="Proteomes" id="UP001634394"/>
    </source>
</evidence>
<dbReference type="Proteomes" id="UP001634394">
    <property type="component" value="Unassembled WGS sequence"/>
</dbReference>
<name>A0ABD3VDX1_SINWO</name>
<evidence type="ECO:0000313" key="1">
    <source>
        <dbReference type="EMBL" id="KAL3859680.1"/>
    </source>
</evidence>
<organism evidence="1 2">
    <name type="scientific">Sinanodonta woodiana</name>
    <name type="common">Chinese pond mussel</name>
    <name type="synonym">Anodonta woodiana</name>
    <dbReference type="NCBI Taxonomy" id="1069815"/>
    <lineage>
        <taxon>Eukaryota</taxon>
        <taxon>Metazoa</taxon>
        <taxon>Spiralia</taxon>
        <taxon>Lophotrochozoa</taxon>
        <taxon>Mollusca</taxon>
        <taxon>Bivalvia</taxon>
        <taxon>Autobranchia</taxon>
        <taxon>Heteroconchia</taxon>
        <taxon>Palaeoheterodonta</taxon>
        <taxon>Unionida</taxon>
        <taxon>Unionoidea</taxon>
        <taxon>Unionidae</taxon>
        <taxon>Unioninae</taxon>
        <taxon>Sinanodonta</taxon>
    </lineage>
</organism>
<accession>A0ABD3VDX1</accession>
<reference evidence="1 2" key="1">
    <citation type="submission" date="2024-11" db="EMBL/GenBank/DDBJ databases">
        <title>Chromosome-level genome assembly of the freshwater bivalve Anodonta woodiana.</title>
        <authorList>
            <person name="Chen X."/>
        </authorList>
    </citation>
    <scope>NUCLEOTIDE SEQUENCE [LARGE SCALE GENOMIC DNA]</scope>
    <source>
        <strain evidence="1">MN2024</strain>
        <tissue evidence="1">Gills</tissue>
    </source>
</reference>
<sequence>MTFTDIDKKHYDTTKICSVYNQKTGSKDIAKEYVITCSVIGVYDITDHVVFMTRKQAVKTLLRSVITCSVIGVYDITDHVVFMTRKQAVKTLLRSMS</sequence>
<keyword evidence="2" id="KW-1185">Reference proteome</keyword>
<dbReference type="EMBL" id="JBJQND010000012">
    <property type="protein sequence ID" value="KAL3859680.1"/>
    <property type="molecule type" value="Genomic_DNA"/>
</dbReference>
<comment type="caution">
    <text evidence="1">The sequence shown here is derived from an EMBL/GenBank/DDBJ whole genome shotgun (WGS) entry which is preliminary data.</text>
</comment>
<protein>
    <submittedName>
        <fullName evidence="1">Uncharacterized protein</fullName>
    </submittedName>
</protein>